<dbReference type="EMBL" id="NHZQ01000448">
    <property type="protein sequence ID" value="PSK33511.1"/>
    <property type="molecule type" value="Genomic_DNA"/>
</dbReference>
<keyword evidence="2" id="KW-1185">Reference proteome</keyword>
<comment type="caution">
    <text evidence="1">The sequence shown here is derived from an EMBL/GenBank/DDBJ whole genome shotgun (WGS) entry which is preliminary data.</text>
</comment>
<dbReference type="Proteomes" id="UP000243723">
    <property type="component" value="Unassembled WGS sequence"/>
</dbReference>
<dbReference type="Gene3D" id="3.40.50.300">
    <property type="entry name" value="P-loop containing nucleotide triphosphate hydrolases"/>
    <property type="match status" value="1"/>
</dbReference>
<proteinExistence type="predicted"/>
<dbReference type="AlphaFoldDB" id="A0A2P7YC16"/>
<gene>
    <name evidence="1" type="ORF">B9Z65_7398</name>
</gene>
<dbReference type="InterPro" id="IPR027417">
    <property type="entry name" value="P-loop_NTPase"/>
</dbReference>
<name>A0A2P7YC16_9PEZI</name>
<evidence type="ECO:0000313" key="2">
    <source>
        <dbReference type="Proteomes" id="UP000243723"/>
    </source>
</evidence>
<evidence type="ECO:0000313" key="1">
    <source>
        <dbReference type="EMBL" id="PSK33511.1"/>
    </source>
</evidence>
<organism evidence="1 2">
    <name type="scientific">Elsinoe australis</name>
    <dbReference type="NCBI Taxonomy" id="40998"/>
    <lineage>
        <taxon>Eukaryota</taxon>
        <taxon>Fungi</taxon>
        <taxon>Dikarya</taxon>
        <taxon>Ascomycota</taxon>
        <taxon>Pezizomycotina</taxon>
        <taxon>Dothideomycetes</taxon>
        <taxon>Dothideomycetidae</taxon>
        <taxon>Myriangiales</taxon>
        <taxon>Elsinoaceae</taxon>
        <taxon>Elsinoe</taxon>
    </lineage>
</organism>
<reference evidence="1 2" key="1">
    <citation type="submission" date="2017-05" db="EMBL/GenBank/DDBJ databases">
        <title>Draft genome sequence of Elsinoe australis.</title>
        <authorList>
            <person name="Cheng Q."/>
        </authorList>
    </citation>
    <scope>NUCLEOTIDE SEQUENCE [LARGE SCALE GENOMIC DNA]</scope>
    <source>
        <strain evidence="1 2">NL1</strain>
    </source>
</reference>
<sequence>MSSTKQQAPWVRLQIHRPARIVLMTMDGIGDSWLMHQIASSASPPTKAQHRDVTDVWTYKLELPQISITSIDAENTGMYIKAKSHWQNLVRGNSDGIMFLTNGLEVDPERGFNSEIFMLKELVSDLKETERSVLLVLVDHADQEGARSVGLIEQRIREVLIEHNRGSQCFTVLPVNAETGEGLWTALDWS</sequence>
<accession>A0A2P7YC16</accession>
<dbReference type="OrthoDB" id="3942792at2759"/>
<protein>
    <submittedName>
        <fullName evidence="1">ADP-ribosylation factor 1</fullName>
    </submittedName>
</protein>